<dbReference type="SUPFAM" id="SSF55073">
    <property type="entry name" value="Nucleotide cyclase"/>
    <property type="match status" value="1"/>
</dbReference>
<dbReference type="InterPro" id="IPR050706">
    <property type="entry name" value="Cyclic-di-GMP_PDE-like"/>
</dbReference>
<proteinExistence type="predicted"/>
<dbReference type="PaxDb" id="667014-Thein_0974"/>
<keyword evidence="1" id="KW-0812">Transmembrane</keyword>
<sequence>MQEAPIITNKDLEDIKKLGKICFACTSGEAFTFSPEEKEFLAKIPDILPLKKWWFEVFDSITSSNNKLVSFELKNETLEKAFNFFESSFKEIFDPVFQPKLFLVASKHLENGIYPVVLMSFCENLKVFIIKELKEKGFNDSYLCLISRFFSLLATYFFQAFYSLLFENLFKTVEQLTRKNRFLTLIREINFLIFPENLSEKELFENACHILVRDGGYGLAWIGLIENKKIELKGAFPQNHPYLKLLPRQMEEFMGSDLEEYARKFLSGHPVIINDVCQDKAYQIRADKIRPFGLNSIAIVPILEKEGVIGGLFVYHTEANYFRSDEINLLLEIGRDISLGLRHLRQRDRLEEALFRDELTGIPNEKAFIMELASLASKARKQKSSIALFRLDIIDFSEINHQVGYATGDKILKKLASRLKNFLNGRGFLARTGPDEFAIATTFNDLAALKSFVSSLREVLRKPFFVGDSHVRLEIGIGVALYPEHGEDILDVYEKASVALKKVFRQEKGGLAFYSPEHSPQILQKFHLLGEVERAIERKEFVLFYQPRIDLQNRKVSGFEALLRWKHPERGIVSPLEFIPVLEESGLILEVEPLIFQMAFAFLKKLEDNFPEIRVSVNVSAIQLKSEKFPQKLFQWLEEYVISKQALELEITESLLLEPQAVKNIKLFYENGFKLALDDFGTGYSSFRYLKDLKGIDIKIDRSFIAKVPDDRDQVSLVMAMVSMARGLNLRVIAEGIESREQLAFITGLGVDEVQGFYFSRPLPEQNALNFLQNYDPKEYFW</sequence>
<feature type="domain" description="GGDEF" evidence="3">
    <location>
        <begin position="384"/>
        <end position="516"/>
    </location>
</feature>
<dbReference type="AlphaFoldDB" id="F8A8Q8"/>
<keyword evidence="1" id="KW-1133">Transmembrane helix</keyword>
<dbReference type="InterPro" id="IPR035919">
    <property type="entry name" value="EAL_sf"/>
</dbReference>
<dbReference type="PANTHER" id="PTHR33121">
    <property type="entry name" value="CYCLIC DI-GMP PHOSPHODIESTERASE PDEF"/>
    <property type="match status" value="1"/>
</dbReference>
<dbReference type="Gene3D" id="3.30.450.40">
    <property type="match status" value="1"/>
</dbReference>
<dbReference type="KEGG" id="tid:Thein_0974"/>
<dbReference type="Gene3D" id="3.20.20.450">
    <property type="entry name" value="EAL domain"/>
    <property type="match status" value="1"/>
</dbReference>
<evidence type="ECO:0000313" key="4">
    <source>
        <dbReference type="EMBL" id="AEH44846.1"/>
    </source>
</evidence>
<dbReference type="SUPFAM" id="SSF55781">
    <property type="entry name" value="GAF domain-like"/>
    <property type="match status" value="1"/>
</dbReference>
<dbReference type="InterPro" id="IPR043128">
    <property type="entry name" value="Rev_trsase/Diguanyl_cyclase"/>
</dbReference>
<dbReference type="eggNOG" id="COG2203">
    <property type="taxonomic scope" value="Bacteria"/>
</dbReference>
<protein>
    <submittedName>
        <fullName evidence="4">Diguanylate cyclase/phosphodiesterase with GAF sensor</fullName>
    </submittedName>
</protein>
<dbReference type="Pfam" id="PF00990">
    <property type="entry name" value="GGDEF"/>
    <property type="match status" value="1"/>
</dbReference>
<dbReference type="GO" id="GO:0071111">
    <property type="term" value="F:cyclic-guanylate-specific phosphodiesterase activity"/>
    <property type="evidence" value="ECO:0007669"/>
    <property type="project" value="InterPro"/>
</dbReference>
<dbReference type="SMART" id="SM00267">
    <property type="entry name" value="GGDEF"/>
    <property type="match status" value="1"/>
</dbReference>
<dbReference type="InterPro" id="IPR029787">
    <property type="entry name" value="Nucleotide_cyclase"/>
</dbReference>
<dbReference type="SMART" id="SM00052">
    <property type="entry name" value="EAL"/>
    <property type="match status" value="1"/>
</dbReference>
<dbReference type="Proteomes" id="UP000006793">
    <property type="component" value="Chromosome"/>
</dbReference>
<dbReference type="FunCoup" id="F8A8Q8">
    <property type="interactions" value="235"/>
</dbReference>
<dbReference type="InterPro" id="IPR029016">
    <property type="entry name" value="GAF-like_dom_sf"/>
</dbReference>
<dbReference type="HOGENOM" id="CLU_358214_0_0_0"/>
<dbReference type="EMBL" id="CP002683">
    <property type="protein sequence ID" value="AEH44846.1"/>
    <property type="molecule type" value="Genomic_DNA"/>
</dbReference>
<evidence type="ECO:0000313" key="5">
    <source>
        <dbReference type="Proteomes" id="UP000006793"/>
    </source>
</evidence>
<dbReference type="NCBIfam" id="TIGR00254">
    <property type="entry name" value="GGDEF"/>
    <property type="match status" value="1"/>
</dbReference>
<dbReference type="RefSeq" id="WP_013907588.1">
    <property type="nucleotide sequence ID" value="NC_015681.1"/>
</dbReference>
<reference evidence="5" key="1">
    <citation type="submission" date="2011-04" db="EMBL/GenBank/DDBJ databases">
        <title>The complete genome of Thermodesulfatator indicus DSM 15286.</title>
        <authorList>
            <person name="Lucas S."/>
            <person name="Copeland A."/>
            <person name="Lapidus A."/>
            <person name="Bruce D."/>
            <person name="Goodwin L."/>
            <person name="Pitluck S."/>
            <person name="Peters L."/>
            <person name="Kyrpides N."/>
            <person name="Mavromatis K."/>
            <person name="Pagani I."/>
            <person name="Ivanova N."/>
            <person name="Saunders L."/>
            <person name="Detter J.C."/>
            <person name="Tapia R."/>
            <person name="Han C."/>
            <person name="Land M."/>
            <person name="Hauser L."/>
            <person name="Markowitz V."/>
            <person name="Cheng J.-F."/>
            <person name="Hugenholtz P."/>
            <person name="Woyke T."/>
            <person name="Wu D."/>
            <person name="Spring S."/>
            <person name="Schroeder M."/>
            <person name="Brambilla E."/>
            <person name="Klenk H.-P."/>
            <person name="Eisen J.A."/>
        </authorList>
    </citation>
    <scope>NUCLEOTIDE SEQUENCE [LARGE SCALE GENOMIC DNA]</scope>
    <source>
        <strain evidence="5">DSM 15286 / JCM 11887 / CIR29812</strain>
    </source>
</reference>
<organism evidence="4 5">
    <name type="scientific">Thermodesulfatator indicus (strain DSM 15286 / JCM 11887 / CIR29812)</name>
    <dbReference type="NCBI Taxonomy" id="667014"/>
    <lineage>
        <taxon>Bacteria</taxon>
        <taxon>Pseudomonadati</taxon>
        <taxon>Thermodesulfobacteriota</taxon>
        <taxon>Thermodesulfobacteria</taxon>
        <taxon>Thermodesulfobacteriales</taxon>
        <taxon>Thermodesulfatatoraceae</taxon>
        <taxon>Thermodesulfatator</taxon>
    </lineage>
</organism>
<dbReference type="InParanoid" id="F8A8Q8"/>
<dbReference type="PROSITE" id="PS50887">
    <property type="entry name" value="GGDEF"/>
    <property type="match status" value="1"/>
</dbReference>
<feature type="domain" description="EAL" evidence="2">
    <location>
        <begin position="525"/>
        <end position="776"/>
    </location>
</feature>
<name>F8A8Q8_THEID</name>
<feature type="transmembrane region" description="Helical" evidence="1">
    <location>
        <begin position="142"/>
        <end position="165"/>
    </location>
</feature>
<reference evidence="4 5" key="2">
    <citation type="journal article" date="2012" name="Stand. Genomic Sci.">
        <title>Complete genome sequence of the thermophilic sulfate-reducing ocean bacterium Thermodesulfatator indicus type strain (CIR29812(T)).</title>
        <authorList>
            <person name="Anderson I."/>
            <person name="Saunders E."/>
            <person name="Lapidus A."/>
            <person name="Nolan M."/>
            <person name="Lucas S."/>
            <person name="Tice H."/>
            <person name="Del Rio T.G."/>
            <person name="Cheng J.F."/>
            <person name="Han C."/>
            <person name="Tapia R."/>
            <person name="Goodwin L.A."/>
            <person name="Pitluck S."/>
            <person name="Liolios K."/>
            <person name="Mavromatis K."/>
            <person name="Pagani I."/>
            <person name="Ivanova N."/>
            <person name="Mikhailova N."/>
            <person name="Pati A."/>
            <person name="Chen A."/>
            <person name="Palaniappan K."/>
            <person name="Land M."/>
            <person name="Hauser L."/>
            <person name="Jeffries C.D."/>
            <person name="Chang Y.J."/>
            <person name="Brambilla E.M."/>
            <person name="Rohde M."/>
            <person name="Spring S."/>
            <person name="Goker M."/>
            <person name="Detter J.C."/>
            <person name="Woyke T."/>
            <person name="Bristow J."/>
            <person name="Eisen J.A."/>
            <person name="Markowitz V."/>
            <person name="Hugenholtz P."/>
            <person name="Kyrpides N.C."/>
            <person name="Klenk H.P."/>
        </authorList>
    </citation>
    <scope>NUCLEOTIDE SEQUENCE [LARGE SCALE GENOMIC DNA]</scope>
    <source>
        <strain evidence="5">DSM 15286 / JCM 11887 / CIR29812</strain>
    </source>
</reference>
<dbReference type="InterPro" id="IPR001633">
    <property type="entry name" value="EAL_dom"/>
</dbReference>
<keyword evidence="1" id="KW-0472">Membrane</keyword>
<dbReference type="InterPro" id="IPR000160">
    <property type="entry name" value="GGDEF_dom"/>
</dbReference>
<dbReference type="CDD" id="cd01948">
    <property type="entry name" value="EAL"/>
    <property type="match status" value="1"/>
</dbReference>
<evidence type="ECO:0000259" key="3">
    <source>
        <dbReference type="PROSITE" id="PS50887"/>
    </source>
</evidence>
<dbReference type="PANTHER" id="PTHR33121:SF71">
    <property type="entry name" value="OXYGEN SENSOR PROTEIN DOSP"/>
    <property type="match status" value="1"/>
</dbReference>
<keyword evidence="5" id="KW-1185">Reference proteome</keyword>
<dbReference type="PROSITE" id="PS50883">
    <property type="entry name" value="EAL"/>
    <property type="match status" value="1"/>
</dbReference>
<dbReference type="Gene3D" id="3.30.70.270">
    <property type="match status" value="1"/>
</dbReference>
<gene>
    <name evidence="4" type="ordered locus">Thein_0974</name>
</gene>
<dbReference type="eggNOG" id="COG5001">
    <property type="taxonomic scope" value="Bacteria"/>
</dbReference>
<evidence type="ECO:0000259" key="2">
    <source>
        <dbReference type="PROSITE" id="PS50883"/>
    </source>
</evidence>
<dbReference type="SUPFAM" id="SSF141868">
    <property type="entry name" value="EAL domain-like"/>
    <property type="match status" value="1"/>
</dbReference>
<dbReference type="STRING" id="667014.Thein_0974"/>
<dbReference type="InterPro" id="IPR003018">
    <property type="entry name" value="GAF"/>
</dbReference>
<dbReference type="OrthoDB" id="9777298at2"/>
<evidence type="ECO:0000256" key="1">
    <source>
        <dbReference type="SAM" id="Phobius"/>
    </source>
</evidence>
<dbReference type="Pfam" id="PF13185">
    <property type="entry name" value="GAF_2"/>
    <property type="match status" value="1"/>
</dbReference>
<dbReference type="Pfam" id="PF00563">
    <property type="entry name" value="EAL"/>
    <property type="match status" value="1"/>
</dbReference>
<accession>F8A8Q8</accession>
<dbReference type="CDD" id="cd01949">
    <property type="entry name" value="GGDEF"/>
    <property type="match status" value="1"/>
</dbReference>